<keyword evidence="1" id="KW-0689">Ribosomal protein</keyword>
<name>A0AAU9WX14_9CNID</name>
<evidence type="ECO:0000313" key="3">
    <source>
        <dbReference type="EMBL" id="CAH3128815.1"/>
    </source>
</evidence>
<dbReference type="GO" id="GO:0005840">
    <property type="term" value="C:ribosome"/>
    <property type="evidence" value="ECO:0007669"/>
    <property type="project" value="UniProtKB-KW"/>
</dbReference>
<keyword evidence="2" id="KW-0687">Ribonucleoprotein</keyword>
<dbReference type="SUPFAM" id="SSF46911">
    <property type="entry name" value="Ribosomal protein S18"/>
    <property type="match status" value="1"/>
</dbReference>
<dbReference type="Pfam" id="PF01084">
    <property type="entry name" value="Ribosomal_S18"/>
    <property type="match status" value="1"/>
</dbReference>
<evidence type="ECO:0000256" key="1">
    <source>
        <dbReference type="ARBA" id="ARBA00022980"/>
    </source>
</evidence>
<keyword evidence="4" id="KW-1185">Reference proteome</keyword>
<organism evidence="3 4">
    <name type="scientific">Pocillopora meandrina</name>
    <dbReference type="NCBI Taxonomy" id="46732"/>
    <lineage>
        <taxon>Eukaryota</taxon>
        <taxon>Metazoa</taxon>
        <taxon>Cnidaria</taxon>
        <taxon>Anthozoa</taxon>
        <taxon>Hexacorallia</taxon>
        <taxon>Scleractinia</taxon>
        <taxon>Astrocoeniina</taxon>
        <taxon>Pocilloporidae</taxon>
        <taxon>Pocillopora</taxon>
    </lineage>
</organism>
<dbReference type="InterPro" id="IPR036870">
    <property type="entry name" value="Ribosomal_bS18_sf"/>
</dbReference>
<dbReference type="AlphaFoldDB" id="A0AAU9WX14"/>
<dbReference type="GO" id="GO:1990904">
    <property type="term" value="C:ribonucleoprotein complex"/>
    <property type="evidence" value="ECO:0007669"/>
    <property type="project" value="UniProtKB-KW"/>
</dbReference>
<gene>
    <name evidence="3" type="ORF">PMEA_00013117</name>
</gene>
<evidence type="ECO:0000256" key="2">
    <source>
        <dbReference type="ARBA" id="ARBA00023274"/>
    </source>
</evidence>
<protein>
    <submittedName>
        <fullName evidence="3">Uncharacterized protein</fullName>
    </submittedName>
</protein>
<proteinExistence type="predicted"/>
<sequence length="139" mass="16035">MASRVILSHAKFLGYVAFNELNFVRSSVSFGYRCVRNASYVNFSKKLTRNNDSREITASTSLVQNGVRSFSLQHWHGIRASKLTVDNIKDYDENIGCPICRRNITFTYKDVLFLSQFMSPKGYILNRRVTGKLLLIQIW</sequence>
<dbReference type="InterPro" id="IPR001648">
    <property type="entry name" value="Ribosomal_bS18"/>
</dbReference>
<dbReference type="GO" id="GO:0003735">
    <property type="term" value="F:structural constituent of ribosome"/>
    <property type="evidence" value="ECO:0007669"/>
    <property type="project" value="InterPro"/>
</dbReference>
<reference evidence="3 4" key="1">
    <citation type="submission" date="2022-05" db="EMBL/GenBank/DDBJ databases">
        <authorList>
            <consortium name="Genoscope - CEA"/>
            <person name="William W."/>
        </authorList>
    </citation>
    <scope>NUCLEOTIDE SEQUENCE [LARGE SCALE GENOMIC DNA]</scope>
</reference>
<dbReference type="Gene3D" id="4.10.640.10">
    <property type="entry name" value="Ribosomal protein S18"/>
    <property type="match status" value="1"/>
</dbReference>
<accession>A0AAU9WX14</accession>
<dbReference type="Proteomes" id="UP001159428">
    <property type="component" value="Unassembled WGS sequence"/>
</dbReference>
<dbReference type="GO" id="GO:0006412">
    <property type="term" value="P:translation"/>
    <property type="evidence" value="ECO:0007669"/>
    <property type="project" value="InterPro"/>
</dbReference>
<evidence type="ECO:0000313" key="4">
    <source>
        <dbReference type="Proteomes" id="UP001159428"/>
    </source>
</evidence>
<comment type="caution">
    <text evidence="3">The sequence shown here is derived from an EMBL/GenBank/DDBJ whole genome shotgun (WGS) entry which is preliminary data.</text>
</comment>
<dbReference type="EMBL" id="CALNXJ010000023">
    <property type="protein sequence ID" value="CAH3128815.1"/>
    <property type="molecule type" value="Genomic_DNA"/>
</dbReference>